<reference evidence="7 8" key="1">
    <citation type="submission" date="2016-04" db="EMBL/GenBank/DDBJ databases">
        <title>First whole genome shotgun sequence of the bacterium Enteractinococcus sp. strain UASWS1574.</title>
        <authorList>
            <person name="Crovadore J."/>
            <person name="Chablais R."/>
            <person name="Lefort F."/>
        </authorList>
    </citation>
    <scope>NUCLEOTIDE SEQUENCE [LARGE SCALE GENOMIC DNA]</scope>
    <source>
        <strain evidence="7 8">UASWS1574</strain>
    </source>
</reference>
<evidence type="ECO:0000256" key="2">
    <source>
        <dbReference type="ARBA" id="ARBA00022679"/>
    </source>
</evidence>
<dbReference type="Proteomes" id="UP000078292">
    <property type="component" value="Unassembled WGS sequence"/>
</dbReference>
<dbReference type="GO" id="GO:0016755">
    <property type="term" value="F:aminoacyltransferase activity"/>
    <property type="evidence" value="ECO:0007669"/>
    <property type="project" value="InterPro"/>
</dbReference>
<dbReference type="InterPro" id="IPR050644">
    <property type="entry name" value="PG_Glycine_Bridge_Synth"/>
</dbReference>
<comment type="caution">
    <text evidence="7">The sequence shown here is derived from an EMBL/GenBank/DDBJ whole genome shotgun (WGS) entry which is preliminary data.</text>
</comment>
<evidence type="ECO:0000256" key="3">
    <source>
        <dbReference type="ARBA" id="ARBA00022960"/>
    </source>
</evidence>
<proteinExistence type="inferred from homology"/>
<name>A0A1B7LW69_9MICC</name>
<dbReference type="OrthoDB" id="9793335at2"/>
<keyword evidence="6" id="KW-0961">Cell wall biogenesis/degradation</keyword>
<dbReference type="GO" id="GO:0009252">
    <property type="term" value="P:peptidoglycan biosynthetic process"/>
    <property type="evidence" value="ECO:0007669"/>
    <property type="project" value="UniProtKB-KW"/>
</dbReference>
<gene>
    <name evidence="7" type="ORF">A6F49_15640</name>
</gene>
<accession>A0A1B7LW69</accession>
<dbReference type="Pfam" id="PF02388">
    <property type="entry name" value="FemAB"/>
    <property type="match status" value="2"/>
</dbReference>
<evidence type="ECO:0000313" key="7">
    <source>
        <dbReference type="EMBL" id="OAV59291.1"/>
    </source>
</evidence>
<dbReference type="EMBL" id="LXEY01000022">
    <property type="protein sequence ID" value="OAV59291.1"/>
    <property type="molecule type" value="Genomic_DNA"/>
</dbReference>
<dbReference type="PANTHER" id="PTHR36174">
    <property type="entry name" value="LIPID II:GLYCINE GLYCYLTRANSFERASE"/>
    <property type="match status" value="1"/>
</dbReference>
<keyword evidence="8" id="KW-1185">Reference proteome</keyword>
<dbReference type="RefSeq" id="WP_043058751.1">
    <property type="nucleotide sequence ID" value="NZ_LXEY01000022.1"/>
</dbReference>
<dbReference type="InterPro" id="IPR016181">
    <property type="entry name" value="Acyl_CoA_acyltransferase"/>
</dbReference>
<dbReference type="InterPro" id="IPR003447">
    <property type="entry name" value="FEMABX"/>
</dbReference>
<protein>
    <submittedName>
        <fullName evidence="7">Peptidoglycan bridge formation protein FemAB</fullName>
    </submittedName>
</protein>
<dbReference type="SUPFAM" id="SSF55729">
    <property type="entry name" value="Acyl-CoA N-acyltransferases (Nat)"/>
    <property type="match status" value="2"/>
</dbReference>
<dbReference type="PANTHER" id="PTHR36174:SF1">
    <property type="entry name" value="LIPID II:GLYCINE GLYCYLTRANSFERASE"/>
    <property type="match status" value="1"/>
</dbReference>
<dbReference type="GO" id="GO:0008360">
    <property type="term" value="P:regulation of cell shape"/>
    <property type="evidence" value="ECO:0007669"/>
    <property type="project" value="UniProtKB-KW"/>
</dbReference>
<dbReference type="STRING" id="1837282.A6F49_15640"/>
<keyword evidence="3" id="KW-0133">Cell shape</keyword>
<organism evidence="7 8">
    <name type="scientific">Enteractinococcus helveticum</name>
    <dbReference type="NCBI Taxonomy" id="1837282"/>
    <lineage>
        <taxon>Bacteria</taxon>
        <taxon>Bacillati</taxon>
        <taxon>Actinomycetota</taxon>
        <taxon>Actinomycetes</taxon>
        <taxon>Micrococcales</taxon>
        <taxon>Micrococcaceae</taxon>
    </lineage>
</organism>
<dbReference type="GO" id="GO:0071555">
    <property type="term" value="P:cell wall organization"/>
    <property type="evidence" value="ECO:0007669"/>
    <property type="project" value="UniProtKB-KW"/>
</dbReference>
<comment type="similarity">
    <text evidence="1">Belongs to the FemABX family.</text>
</comment>
<dbReference type="AlphaFoldDB" id="A0A1B7LW69"/>
<dbReference type="PROSITE" id="PS51191">
    <property type="entry name" value="FEMABX"/>
    <property type="match status" value="1"/>
</dbReference>
<dbReference type="Gene3D" id="3.40.630.30">
    <property type="match status" value="2"/>
</dbReference>
<evidence type="ECO:0000256" key="5">
    <source>
        <dbReference type="ARBA" id="ARBA00023315"/>
    </source>
</evidence>
<evidence type="ECO:0000313" key="8">
    <source>
        <dbReference type="Proteomes" id="UP000078292"/>
    </source>
</evidence>
<evidence type="ECO:0000256" key="6">
    <source>
        <dbReference type="ARBA" id="ARBA00023316"/>
    </source>
</evidence>
<evidence type="ECO:0000256" key="4">
    <source>
        <dbReference type="ARBA" id="ARBA00022984"/>
    </source>
</evidence>
<keyword evidence="5" id="KW-0012">Acyltransferase</keyword>
<keyword evidence="4" id="KW-0573">Peptidoglycan synthesis</keyword>
<sequence>MTQHKTLNIQEISTEQRQRFLADQPRASFLQNPYWPQTKAAWRGQSLGWWDNDELVATSLVLYRPIPVPGLRGRNLAYMAEGPIFDPEDVALDSLVNPLVPYLRSQGAFLIRMGLPFMLRRWDAETVRRTLSANDHDMIPDLHPVESDPTAWSLEDSLVRLGWEKPEMTEDFGPGQAQFQARIPLPELTDEQRADRESPEFVQAVEDVLARMDSTSRRQTRKSMRSDLQISVGDVSEISQWQALYEETAERDDFTGRPQSYFEAMFNALNASEIAQCKVLFAHFENQLLASAIYVQQQDTGWYVYGASTRAESKRYAPRALQLEQVKLSLEAGARWYDLGGVSPTLNKEHELAGLTRFKTTMGADVVETMGEWDYPINKVLARAFNRYLARRG</sequence>
<keyword evidence="2" id="KW-0808">Transferase</keyword>
<evidence type="ECO:0000256" key="1">
    <source>
        <dbReference type="ARBA" id="ARBA00009943"/>
    </source>
</evidence>